<keyword evidence="3" id="KW-1185">Reference proteome</keyword>
<comment type="caution">
    <text evidence="2">The sequence shown here is derived from an EMBL/GenBank/DDBJ whole genome shotgun (WGS) entry which is preliminary data.</text>
</comment>
<name>A0ABX3HMB7_PAEBO</name>
<dbReference type="EMBL" id="MPTB01000004">
    <property type="protein sequence ID" value="OMD51889.1"/>
    <property type="molecule type" value="Genomic_DNA"/>
</dbReference>
<reference evidence="2 3" key="1">
    <citation type="submission" date="2016-10" db="EMBL/GenBank/DDBJ databases">
        <title>Paenibacillus species isolates.</title>
        <authorList>
            <person name="Beno S.M."/>
        </authorList>
    </citation>
    <scope>NUCLEOTIDE SEQUENCE [LARGE SCALE GENOMIC DNA]</scope>
    <source>
        <strain evidence="2 3">FSL H7-0744</strain>
    </source>
</reference>
<feature type="region of interest" description="Disordered" evidence="1">
    <location>
        <begin position="77"/>
        <end position="99"/>
    </location>
</feature>
<proteinExistence type="predicted"/>
<accession>A0ABX3HMB7</accession>
<dbReference type="Proteomes" id="UP000187412">
    <property type="component" value="Unassembled WGS sequence"/>
</dbReference>
<evidence type="ECO:0000313" key="3">
    <source>
        <dbReference type="Proteomes" id="UP000187412"/>
    </source>
</evidence>
<evidence type="ECO:0000256" key="1">
    <source>
        <dbReference type="SAM" id="MobiDB-lite"/>
    </source>
</evidence>
<evidence type="ECO:0000313" key="2">
    <source>
        <dbReference type="EMBL" id="OMD51889.1"/>
    </source>
</evidence>
<organism evidence="2 3">
    <name type="scientific">Paenibacillus borealis</name>
    <dbReference type="NCBI Taxonomy" id="160799"/>
    <lineage>
        <taxon>Bacteria</taxon>
        <taxon>Bacillati</taxon>
        <taxon>Bacillota</taxon>
        <taxon>Bacilli</taxon>
        <taxon>Bacillales</taxon>
        <taxon>Paenibacillaceae</taxon>
        <taxon>Paenibacillus</taxon>
    </lineage>
</organism>
<protein>
    <submittedName>
        <fullName evidence="2">Uncharacterized protein</fullName>
    </submittedName>
</protein>
<sequence length="99" mass="11558">MLDDTPRKLLRIIFQFRYHFRRMPNIKELRRLSGRRPAEIIKGFKALAAEQYILWESSAPIETAVIIEGWERNVPYDTSPQGGAQSAGRGPNIDYWMNH</sequence>
<gene>
    <name evidence="2" type="ORF">BSK56_04500</name>
</gene>